<feature type="transmembrane region" description="Helical" evidence="10">
    <location>
        <begin position="312"/>
        <end position="333"/>
    </location>
</feature>
<comment type="subcellular location">
    <subcellularLocation>
        <location evidence="10">Cell membrane</location>
        <topology evidence="10">Multi-pass membrane protein</topology>
    </subcellularLocation>
    <subcellularLocation>
        <location evidence="1 12">Membrane</location>
        <topology evidence="1 12">Multi-pass membrane protein</topology>
    </subcellularLocation>
</comment>
<dbReference type="GO" id="GO:0005886">
    <property type="term" value="C:plasma membrane"/>
    <property type="evidence" value="ECO:0007669"/>
    <property type="project" value="UniProtKB-SubCell"/>
</dbReference>
<evidence type="ECO:0000256" key="1">
    <source>
        <dbReference type="ARBA" id="ARBA00004141"/>
    </source>
</evidence>
<feature type="transmembrane region" description="Helical" evidence="10">
    <location>
        <begin position="214"/>
        <end position="233"/>
    </location>
</feature>
<keyword evidence="10" id="KW-1003">Cell membrane</keyword>
<protein>
    <recommendedName>
        <fullName evidence="9 10">Protein translocase subunit SecY</fullName>
    </recommendedName>
</protein>
<gene>
    <name evidence="10 14" type="primary">secY</name>
</gene>
<feature type="transmembrane region" description="Helical" evidence="10">
    <location>
        <begin position="399"/>
        <end position="415"/>
    </location>
</feature>
<dbReference type="PANTHER" id="PTHR10906">
    <property type="entry name" value="SECY/SEC61-ALPHA FAMILY MEMBER"/>
    <property type="match status" value="1"/>
</dbReference>
<organism evidence="14">
    <name type="scientific">uncultured actinobacterium Rifle_16ft_4_minimus_2010</name>
    <dbReference type="NCBI Taxonomy" id="1665146"/>
    <lineage>
        <taxon>Bacteria</taxon>
        <taxon>Bacillati</taxon>
        <taxon>Actinomycetota</taxon>
        <taxon>Actinomycetes</taxon>
        <taxon>marine Actinobacteria clade</taxon>
        <taxon>environmental samples</taxon>
    </lineage>
</organism>
<dbReference type="Pfam" id="PF00344">
    <property type="entry name" value="SecY"/>
    <property type="match status" value="1"/>
</dbReference>
<evidence type="ECO:0000256" key="11">
    <source>
        <dbReference type="RuleBase" id="RU000537"/>
    </source>
</evidence>
<evidence type="ECO:0000256" key="2">
    <source>
        <dbReference type="ARBA" id="ARBA00005751"/>
    </source>
</evidence>
<dbReference type="Gene3D" id="1.10.3370.10">
    <property type="entry name" value="SecY subunit domain"/>
    <property type="match status" value="1"/>
</dbReference>
<keyword evidence="5 10" id="KW-0653">Protein transport</keyword>
<dbReference type="InterPro" id="IPR023201">
    <property type="entry name" value="SecY_dom_sf"/>
</dbReference>
<dbReference type="SUPFAM" id="SSF103491">
    <property type="entry name" value="Preprotein translocase SecY subunit"/>
    <property type="match status" value="1"/>
</dbReference>
<reference evidence="14" key="1">
    <citation type="journal article" date="2015" name="ISME J.">
        <title>Aquifer environment selects for microbial species cohorts in sediment and groundwater.</title>
        <authorList>
            <person name="Hug L.A."/>
            <person name="Thomas B.C."/>
            <person name="Brown C.T."/>
            <person name="Frischkorn K.R."/>
            <person name="Williams K.H."/>
            <person name="Tringe S.G."/>
            <person name="Banfield J.F."/>
        </authorList>
    </citation>
    <scope>NUCLEOTIDE SEQUENCE</scope>
</reference>
<dbReference type="GO" id="GO:0065002">
    <property type="term" value="P:intracellular protein transmembrane transport"/>
    <property type="evidence" value="ECO:0007669"/>
    <property type="project" value="UniProtKB-UniRule"/>
</dbReference>
<dbReference type="PRINTS" id="PR00303">
    <property type="entry name" value="SECYTRNLCASE"/>
</dbReference>
<dbReference type="PROSITE" id="PS00755">
    <property type="entry name" value="SECY_1"/>
    <property type="match status" value="1"/>
</dbReference>
<evidence type="ECO:0000256" key="9">
    <source>
        <dbReference type="ARBA" id="ARBA00039733"/>
    </source>
</evidence>
<dbReference type="AlphaFoldDB" id="A0A0H4T1W8"/>
<accession>A0A0H4T1W8</accession>
<dbReference type="InterPro" id="IPR030659">
    <property type="entry name" value="SecY_CS"/>
</dbReference>
<keyword evidence="8 10" id="KW-0472">Membrane</keyword>
<evidence type="ECO:0000256" key="8">
    <source>
        <dbReference type="ARBA" id="ARBA00023136"/>
    </source>
</evidence>
<evidence type="ECO:0000256" key="13">
    <source>
        <dbReference type="RuleBase" id="RU004349"/>
    </source>
</evidence>
<evidence type="ECO:0000313" key="14">
    <source>
        <dbReference type="EMBL" id="AKQ01611.1"/>
    </source>
</evidence>
<dbReference type="FunFam" id="1.10.3370.10:FF:000001">
    <property type="entry name" value="Preprotein translocase subunit SecY"/>
    <property type="match status" value="1"/>
</dbReference>
<dbReference type="PIRSF" id="PIRSF004557">
    <property type="entry name" value="SecY"/>
    <property type="match status" value="1"/>
</dbReference>
<keyword evidence="6 10" id="KW-1133">Transmembrane helix</keyword>
<keyword evidence="4 10" id="KW-0812">Transmembrane</keyword>
<comment type="caution">
    <text evidence="10">Lacks conserved residue(s) required for the propagation of feature annotation.</text>
</comment>
<dbReference type="EMBL" id="KT006971">
    <property type="protein sequence ID" value="AKQ01611.1"/>
    <property type="molecule type" value="Genomic_DNA"/>
</dbReference>
<feature type="transmembrane region" description="Helical" evidence="10">
    <location>
        <begin position="115"/>
        <end position="135"/>
    </location>
</feature>
<evidence type="ECO:0000256" key="7">
    <source>
        <dbReference type="ARBA" id="ARBA00023010"/>
    </source>
</evidence>
<comment type="similarity">
    <text evidence="2 10 13">Belongs to the SecY/SEC61-alpha family.</text>
</comment>
<dbReference type="GO" id="GO:0043952">
    <property type="term" value="P:protein transport by the Sec complex"/>
    <property type="evidence" value="ECO:0007669"/>
    <property type="project" value="UniProtKB-UniRule"/>
</dbReference>
<evidence type="ECO:0000256" key="3">
    <source>
        <dbReference type="ARBA" id="ARBA00022448"/>
    </source>
</evidence>
<evidence type="ECO:0000256" key="12">
    <source>
        <dbReference type="RuleBase" id="RU003484"/>
    </source>
</evidence>
<dbReference type="NCBIfam" id="TIGR00967">
    <property type="entry name" value="3a0501s007"/>
    <property type="match status" value="1"/>
</dbReference>
<comment type="subunit">
    <text evidence="10">Component of the Sec protein translocase complex. Heterotrimer consisting of SecY, SecE and SecG subunits. The heterotrimers can form oligomers, although 1 heterotrimer is thought to be able to translocate proteins. Interacts with the ribosome. Interacts with SecDF, and other proteins may be involved. Interacts with SecA.</text>
</comment>
<dbReference type="HAMAP" id="MF_01465">
    <property type="entry name" value="SecY"/>
    <property type="match status" value="1"/>
</dbReference>
<dbReference type="InterPro" id="IPR002208">
    <property type="entry name" value="SecY/SEC61-alpha"/>
</dbReference>
<evidence type="ECO:0000256" key="4">
    <source>
        <dbReference type="ARBA" id="ARBA00022692"/>
    </source>
</evidence>
<feature type="transmembrane region" description="Helical" evidence="10">
    <location>
        <begin position="185"/>
        <end position="208"/>
    </location>
</feature>
<dbReference type="GO" id="GO:0006605">
    <property type="term" value="P:protein targeting"/>
    <property type="evidence" value="ECO:0007669"/>
    <property type="project" value="UniProtKB-UniRule"/>
</dbReference>
<evidence type="ECO:0000256" key="5">
    <source>
        <dbReference type="ARBA" id="ARBA00022927"/>
    </source>
</evidence>
<evidence type="ECO:0000256" key="6">
    <source>
        <dbReference type="ARBA" id="ARBA00022989"/>
    </source>
</evidence>
<comment type="function">
    <text evidence="10 11">The central subunit of the protein translocation channel SecYEG. Consists of two halves formed by TMs 1-5 and 6-10. These two domains form a lateral gate at the front which open onto the bilayer between TMs 2 and 7, and are clamped together by SecE at the back. The channel is closed by both a pore ring composed of hydrophobic SecY resides and a short helix (helix 2A) on the extracellular side of the membrane which forms a plug. The plug probably moves laterally to allow the channel to open. The ring and the pore may move independently.</text>
</comment>
<keyword evidence="7 10" id="KW-0811">Translocation</keyword>
<keyword evidence="3 10" id="KW-0813">Transport</keyword>
<name>A0A0H4T1W8_9ACTN</name>
<dbReference type="PROSITE" id="PS00756">
    <property type="entry name" value="SECY_2"/>
    <property type="match status" value="1"/>
</dbReference>
<feature type="transmembrane region" description="Helical" evidence="10">
    <location>
        <begin position="155"/>
        <end position="173"/>
    </location>
</feature>
<evidence type="ECO:0000256" key="10">
    <source>
        <dbReference type="HAMAP-Rule" id="MF_01465"/>
    </source>
</evidence>
<dbReference type="InterPro" id="IPR026593">
    <property type="entry name" value="SecY"/>
</dbReference>
<proteinExistence type="inferred from homology"/>
<feature type="transmembrane region" description="Helical" evidence="10">
    <location>
        <begin position="270"/>
        <end position="292"/>
    </location>
</feature>
<sequence>MLSVYRNMFRIRDLRNKVLFTLMIFAVYRAGAAIPVPGVDIDAVKQFADQAEAAGIVGLLNLFSGGALETFSVFSLGIMPYITSSIIMQLLAVVIPRLQRLQEEGEAGRKVVTQWTRYVTVILALLQSTGLTFLFHRGTLTGGIDLVPSYTPGRVLIIVITLTAGTAFIMWLGELISLRGIGNGMSLIIFVSIVSQIPAQFAVLAASAGGYANASFIGVALLFLVLTAGIIFVDQGQRRIPIQFSKRVRGRRMLGGQSTYIPLKVNTAGVIPVIFASSVLYFPALVASSIPAEGFFGPIRRFIDTNLVSGRTWWYVIMFGLLIVFFTYFYTAIQFDPARQSDMIQRQGGFIPGIRPGSQTTHYLEHILSRITLPGSLFLASVAVLPSIVAIYFNLSLGFSGVSILIVVGVSLETMKQIESQLMMRNYEGFLA</sequence>